<protein>
    <submittedName>
        <fullName evidence="2">Uncharacterized protein</fullName>
    </submittedName>
</protein>
<comment type="caution">
    <text evidence="2">The sequence shown here is derived from an EMBL/GenBank/DDBJ whole genome shotgun (WGS) entry which is preliminary data.</text>
</comment>
<sequence length="129" mass="13485">MGHLPVSRKVHAASATPAQGPGSLLLSAGLRTGPTSRTPLLLPCLVRAEIGAAATLPCSARESQPHRWLASRGFLRRFLSAALGLTSARLVSVAARGSSPQFPATPLHTRSRPQGRALAGPRPLLLRCT</sequence>
<evidence type="ECO:0000313" key="2">
    <source>
        <dbReference type="EMBL" id="KAJ1186308.1"/>
    </source>
</evidence>
<evidence type="ECO:0000256" key="1">
    <source>
        <dbReference type="SAM" id="MobiDB-lite"/>
    </source>
</evidence>
<dbReference type="EMBL" id="JANPWB010000005">
    <property type="protein sequence ID" value="KAJ1186308.1"/>
    <property type="molecule type" value="Genomic_DNA"/>
</dbReference>
<proteinExistence type="predicted"/>
<dbReference type="Proteomes" id="UP001066276">
    <property type="component" value="Chromosome 3_1"/>
</dbReference>
<organism evidence="2 3">
    <name type="scientific">Pleurodeles waltl</name>
    <name type="common">Iberian ribbed newt</name>
    <dbReference type="NCBI Taxonomy" id="8319"/>
    <lineage>
        <taxon>Eukaryota</taxon>
        <taxon>Metazoa</taxon>
        <taxon>Chordata</taxon>
        <taxon>Craniata</taxon>
        <taxon>Vertebrata</taxon>
        <taxon>Euteleostomi</taxon>
        <taxon>Amphibia</taxon>
        <taxon>Batrachia</taxon>
        <taxon>Caudata</taxon>
        <taxon>Salamandroidea</taxon>
        <taxon>Salamandridae</taxon>
        <taxon>Pleurodelinae</taxon>
        <taxon>Pleurodeles</taxon>
    </lineage>
</organism>
<evidence type="ECO:0000313" key="3">
    <source>
        <dbReference type="Proteomes" id="UP001066276"/>
    </source>
</evidence>
<dbReference type="AlphaFoldDB" id="A0AAV7UEY7"/>
<name>A0AAV7UEY7_PLEWA</name>
<gene>
    <name evidence="2" type="ORF">NDU88_003091</name>
</gene>
<accession>A0AAV7UEY7</accession>
<feature type="region of interest" description="Disordered" evidence="1">
    <location>
        <begin position="98"/>
        <end position="118"/>
    </location>
</feature>
<keyword evidence="3" id="KW-1185">Reference proteome</keyword>
<reference evidence="2" key="1">
    <citation type="journal article" date="2022" name="bioRxiv">
        <title>Sequencing and chromosome-scale assembly of the giantPleurodeles waltlgenome.</title>
        <authorList>
            <person name="Brown T."/>
            <person name="Elewa A."/>
            <person name="Iarovenko S."/>
            <person name="Subramanian E."/>
            <person name="Araus A.J."/>
            <person name="Petzold A."/>
            <person name="Susuki M."/>
            <person name="Suzuki K.-i.T."/>
            <person name="Hayashi T."/>
            <person name="Toyoda A."/>
            <person name="Oliveira C."/>
            <person name="Osipova E."/>
            <person name="Leigh N.D."/>
            <person name="Simon A."/>
            <person name="Yun M.H."/>
        </authorList>
    </citation>
    <scope>NUCLEOTIDE SEQUENCE</scope>
    <source>
        <strain evidence="2">20211129_DDA</strain>
        <tissue evidence="2">Liver</tissue>
    </source>
</reference>